<organism evidence="1 2">
    <name type="scientific">Favolaschia claudopus</name>
    <dbReference type="NCBI Taxonomy" id="2862362"/>
    <lineage>
        <taxon>Eukaryota</taxon>
        <taxon>Fungi</taxon>
        <taxon>Dikarya</taxon>
        <taxon>Basidiomycota</taxon>
        <taxon>Agaricomycotina</taxon>
        <taxon>Agaricomycetes</taxon>
        <taxon>Agaricomycetidae</taxon>
        <taxon>Agaricales</taxon>
        <taxon>Marasmiineae</taxon>
        <taxon>Mycenaceae</taxon>
        <taxon>Favolaschia</taxon>
    </lineage>
</organism>
<evidence type="ECO:0000313" key="1">
    <source>
        <dbReference type="EMBL" id="KAK7027722.1"/>
    </source>
</evidence>
<evidence type="ECO:0008006" key="3">
    <source>
        <dbReference type="Google" id="ProtNLM"/>
    </source>
</evidence>
<dbReference type="EMBL" id="JAWWNJ010000029">
    <property type="protein sequence ID" value="KAK7027722.1"/>
    <property type="molecule type" value="Genomic_DNA"/>
</dbReference>
<dbReference type="Proteomes" id="UP001362999">
    <property type="component" value="Unassembled WGS sequence"/>
</dbReference>
<name>A0AAW0BNZ2_9AGAR</name>
<protein>
    <recommendedName>
        <fullName evidence="3">F-box domain-containing protein</fullName>
    </recommendedName>
</protein>
<comment type="caution">
    <text evidence="1">The sequence shown here is derived from an EMBL/GenBank/DDBJ whole genome shotgun (WGS) entry which is preliminary data.</text>
</comment>
<sequence length="390" mass="43941">MASSFPGELIEKTLDELDDHKDLSTCSRLSRFWLPFAQSRIFRTVTLGSGVGGGYPEGLLELPHLGGSRNDFVSFFKLLRDSDCLSDYIVTLNLGLRPRMSSTTQWDMAEEAIALSLPKLTALQHLGLFPCSPFPSPIHIPERLQSSFAGLELQSLHLSQWCLGDPTPLTAIGHILPSTLQFIHCNFDLGFTEGIATLFGLPTPSPVLPLLPSPLPRLDINRCLFLPFFVAKWIPRQLPSFQIHRLSLRLVLDSSLESSDSIHALFTLSRYVTHELLIIFEEVYTRPDLLLSLRSFMHIPLVRLTFEAGGITANETVLREWFLNRLFAIELQSGCRLVVTLDGQFFHSTAPDWDGIITDVINSNSTLLLENRIFNFSLTQRTLQHILYRP</sequence>
<evidence type="ECO:0000313" key="2">
    <source>
        <dbReference type="Proteomes" id="UP001362999"/>
    </source>
</evidence>
<accession>A0AAW0BNZ2</accession>
<reference evidence="1 2" key="1">
    <citation type="journal article" date="2024" name="J Genomics">
        <title>Draft genome sequencing and assembly of Favolaschia claudopus CIRM-BRFM 2984 isolated from oak limbs.</title>
        <authorList>
            <person name="Navarro D."/>
            <person name="Drula E."/>
            <person name="Chaduli D."/>
            <person name="Cazenave R."/>
            <person name="Ahrendt S."/>
            <person name="Wang J."/>
            <person name="Lipzen A."/>
            <person name="Daum C."/>
            <person name="Barry K."/>
            <person name="Grigoriev I.V."/>
            <person name="Favel A."/>
            <person name="Rosso M.N."/>
            <person name="Martin F."/>
        </authorList>
    </citation>
    <scope>NUCLEOTIDE SEQUENCE [LARGE SCALE GENOMIC DNA]</scope>
    <source>
        <strain evidence="1 2">CIRM-BRFM 2984</strain>
    </source>
</reference>
<keyword evidence="2" id="KW-1185">Reference proteome</keyword>
<proteinExistence type="predicted"/>
<dbReference type="AlphaFoldDB" id="A0AAW0BNZ2"/>
<gene>
    <name evidence="1" type="ORF">R3P38DRAFT_2776792</name>
</gene>